<dbReference type="EMBL" id="JANBQF010000383">
    <property type="protein sequence ID" value="KAJ2001634.1"/>
    <property type="molecule type" value="Genomic_DNA"/>
</dbReference>
<feature type="compositionally biased region" description="Low complexity" evidence="1">
    <location>
        <begin position="49"/>
        <end position="63"/>
    </location>
</feature>
<reference evidence="2" key="1">
    <citation type="submission" date="2022-07" db="EMBL/GenBank/DDBJ databases">
        <title>Phylogenomic reconstructions and comparative analyses of Kickxellomycotina fungi.</title>
        <authorList>
            <person name="Reynolds N.K."/>
            <person name="Stajich J.E."/>
            <person name="Barry K."/>
            <person name="Grigoriev I.V."/>
            <person name="Crous P."/>
            <person name="Smith M.E."/>
        </authorList>
    </citation>
    <scope>NUCLEOTIDE SEQUENCE</scope>
    <source>
        <strain evidence="2">IMI 214461</strain>
    </source>
</reference>
<dbReference type="Proteomes" id="UP001150907">
    <property type="component" value="Unassembled WGS sequence"/>
</dbReference>
<feature type="region of interest" description="Disordered" evidence="1">
    <location>
        <begin position="42"/>
        <end position="63"/>
    </location>
</feature>
<evidence type="ECO:0000313" key="2">
    <source>
        <dbReference type="EMBL" id="KAJ2001634.1"/>
    </source>
</evidence>
<comment type="caution">
    <text evidence="2">The sequence shown here is derived from an EMBL/GenBank/DDBJ whole genome shotgun (WGS) entry which is preliminary data.</text>
</comment>
<name>A0A9W8BGX8_9FUNG</name>
<dbReference type="AlphaFoldDB" id="A0A9W8BGX8"/>
<protein>
    <submittedName>
        <fullName evidence="2">Uncharacterized protein</fullName>
    </submittedName>
</protein>
<evidence type="ECO:0000256" key="1">
    <source>
        <dbReference type="SAM" id="MobiDB-lite"/>
    </source>
</evidence>
<evidence type="ECO:0000313" key="3">
    <source>
        <dbReference type="Proteomes" id="UP001150907"/>
    </source>
</evidence>
<keyword evidence="3" id="KW-1185">Reference proteome</keyword>
<proteinExistence type="predicted"/>
<gene>
    <name evidence="2" type="ORF">H4R26_004024</name>
</gene>
<sequence>MVKSWLAKFAGSDQVPPRTMPSMGEGYAESERSLADDATLFAPPDLPLRNRTTSSVSDNSVSSAAASGYSTSVFASAEVQRRRAPCANSEMPALNRAQIDTAIALAVRARQEDQLGRHEVATRLLVASLERMSFALHDIGGISDAQTRERLQMLRVLLEPGNGTEDPLGYSTCQPEFVTGGAAPELVSTDHGVVDRAASNLQTVALAVATRGLDLLNHMVILWFVLLGNIFVWAATRFRSSQLPEVAAHYLTQAGVWVYSTGRAWNAPEHALRIGQVAIRWMFAVDKETHFSQRILCSIAAILGAIARVAEQSSSRAAEADL</sequence>
<dbReference type="OrthoDB" id="5578464at2759"/>
<accession>A0A9W8BGX8</accession>
<organism evidence="2 3">
    <name type="scientific">Coemansia thaxteri</name>
    <dbReference type="NCBI Taxonomy" id="2663907"/>
    <lineage>
        <taxon>Eukaryota</taxon>
        <taxon>Fungi</taxon>
        <taxon>Fungi incertae sedis</taxon>
        <taxon>Zoopagomycota</taxon>
        <taxon>Kickxellomycotina</taxon>
        <taxon>Kickxellomycetes</taxon>
        <taxon>Kickxellales</taxon>
        <taxon>Kickxellaceae</taxon>
        <taxon>Coemansia</taxon>
    </lineage>
</organism>